<keyword evidence="1" id="KW-1133">Transmembrane helix</keyword>
<dbReference type="EMBL" id="RYFG02000025">
    <property type="protein sequence ID" value="TRX00700.1"/>
    <property type="molecule type" value="Genomic_DNA"/>
</dbReference>
<dbReference type="RefSeq" id="WP_127026795.1">
    <property type="nucleotide sequence ID" value="NZ_RYFG02000025.1"/>
</dbReference>
<keyword evidence="1" id="KW-0812">Transmembrane</keyword>
<organism evidence="2 3">
    <name type="scientific">Candidatus Methylobacter oryzae</name>
    <dbReference type="NCBI Taxonomy" id="2497749"/>
    <lineage>
        <taxon>Bacteria</taxon>
        <taxon>Pseudomonadati</taxon>
        <taxon>Pseudomonadota</taxon>
        <taxon>Gammaproteobacteria</taxon>
        <taxon>Methylococcales</taxon>
        <taxon>Methylococcaceae</taxon>
        <taxon>Methylobacter</taxon>
    </lineage>
</organism>
<feature type="transmembrane region" description="Helical" evidence="1">
    <location>
        <begin position="6"/>
        <end position="23"/>
    </location>
</feature>
<evidence type="ECO:0000313" key="3">
    <source>
        <dbReference type="Proteomes" id="UP000733744"/>
    </source>
</evidence>
<proteinExistence type="predicted"/>
<reference evidence="2 3" key="1">
    <citation type="journal article" date="2019" name="Antonie Van Leeuwenhoek">
        <title>Description of 'Ca. Methylobacter oryzae' KRF1, a novel species from the environmentally important Methylobacter clade 2.</title>
        <authorList>
            <person name="Khatri K."/>
            <person name="Mohite J.A."/>
            <person name="Pandit P.S."/>
            <person name="Bahulikar R."/>
            <person name="Rahalkar M.C."/>
        </authorList>
    </citation>
    <scope>NUCLEOTIDE SEQUENCE [LARGE SCALE GENOMIC DNA]</scope>
    <source>
        <strain evidence="2 3">KRF1</strain>
    </source>
</reference>
<name>A0ABY3CDI9_9GAMM</name>
<gene>
    <name evidence="2" type="ORF">EKO24_005105</name>
</gene>
<comment type="caution">
    <text evidence="2">The sequence shown here is derived from an EMBL/GenBank/DDBJ whole genome shotgun (WGS) entry which is preliminary data.</text>
</comment>
<accession>A0ABY3CDI9</accession>
<dbReference type="Proteomes" id="UP000733744">
    <property type="component" value="Unassembled WGS sequence"/>
</dbReference>
<keyword evidence="3" id="KW-1185">Reference proteome</keyword>
<feature type="transmembrane region" description="Helical" evidence="1">
    <location>
        <begin position="35"/>
        <end position="60"/>
    </location>
</feature>
<keyword evidence="1" id="KW-0472">Membrane</keyword>
<evidence type="ECO:0000256" key="1">
    <source>
        <dbReference type="SAM" id="Phobius"/>
    </source>
</evidence>
<sequence length="62" mass="6898">MNIALIGAAIALMATLGGIVMIRRKASQQPIHVKIVLFGLYFWGLAFLQLLIFALAYHWIKA</sequence>
<evidence type="ECO:0000313" key="2">
    <source>
        <dbReference type="EMBL" id="TRX00700.1"/>
    </source>
</evidence>
<protein>
    <submittedName>
        <fullName evidence="2">Uncharacterized protein</fullName>
    </submittedName>
</protein>